<reference evidence="2" key="1">
    <citation type="submission" date="2024-03" db="EMBL/GenBank/DDBJ databases">
        <title>WGS assembly of Saponaria officinalis var. Norfolk2.</title>
        <authorList>
            <person name="Jenkins J."/>
            <person name="Shu S."/>
            <person name="Grimwood J."/>
            <person name="Barry K."/>
            <person name="Goodstein D."/>
            <person name="Schmutz J."/>
            <person name="Leebens-Mack J."/>
            <person name="Osbourn A."/>
        </authorList>
    </citation>
    <scope>NUCLEOTIDE SEQUENCE [LARGE SCALE GENOMIC DNA]</scope>
    <source>
        <strain evidence="2">JIC</strain>
    </source>
</reference>
<comment type="caution">
    <text evidence="2">The sequence shown here is derived from an EMBL/GenBank/DDBJ whole genome shotgun (WGS) entry which is preliminary data.</text>
</comment>
<name>A0AAW1K601_SAPOF</name>
<protein>
    <recommendedName>
        <fullName evidence="1">Vacuolar protein sorting-associated protein 13 VPS13 adaptor binding domain-containing protein</fullName>
    </recommendedName>
</protein>
<proteinExistence type="predicted"/>
<evidence type="ECO:0000313" key="2">
    <source>
        <dbReference type="EMBL" id="KAK9713069.1"/>
    </source>
</evidence>
<sequence length="3183" mass="355918">MLIEGFIRRKLACYLRPWFAEEPIWEVNLGFLRSVIVVRNLRFNASLFNALGLPFRTLTVDHFVFRLSLFSAPAFSLSFTGINVALFFGPGSMSTRVDEPLAQHLEHRHTKLLAQIDPQGSALHACLHTMMMHASSKTGLKDSITTLLLSHCCLHFNNARVRLDFPVSDDHFSWICSSRQLTVVSSHQQLTCLFAGFISLLFRTFRHTSFDIQATQLQLEAGYNDHTSLLLSCVDPCVAITVKDLRLVTLLLSVPHIRFSFSPSQLQMVQAFSNLLSIECRRIRSGRLLWNIARFKLHNVLLPPKYALYKMFLAAVLWLRLVKEYQSFLTLVGYPEHGPRLLTGSTRFFKAAAQQWQRISQKEFTELPVEAVASARQVARNRAASKAPDRKVYGVANVNSNIWRFFLQLFVVWRVTLNSIEHFKRFVLRKTPSVVDQTKIMSIVADPRRCFHLRIGKVSATFSLDDGYPFSRKTNSRERTSKTGLISFFLLAQEFLFIHEEGICEEYTSFSMGFVKITLASVFHGVEDGTVLGNNQDLQENCNENQAGSETIGWGEPAHIDCHSETDKIEYGAIPHLKELPGEMELAWNRMRSIFQESKSQYDGNPWAICGIHTSWAHRDIKSSDPGFLKCNFIVGKLNFELGYTSVTSIGTFMKQVQCALYPFNDLLHSSRNFHDLQKANSQKINCSDTLKSTVNGLKMKLFKLLPDKHVEMKAFVAGPRVQISLSNEGFSGSPSDSSGVHVPVAVNFIIDAHNIYFTAWPTAMPSIVQGERQRPSDDLESELLKLQENMTSGFQESGNGEYVSRGQISHFYYLKLGGLTAYLENLVENDQMQVLILKPVTAKFPFIRDYLYSFGRSVVASSLSLHGVMSGATGLFYMDELSMISQVMNSLFAAASMPSPSNSVFNTSQIHQALLDHQILQTIFVNEEMLTGSNEGVGLTLKSDLFSIRASFELLPFDIILHNTRRVTDEGYSPLVSYAYNTQMAGFAEPSCAGIWLSVQRLCIDVFVGEAKIEVDANVSVLQAVLFKLKEQTGDTDKSGIKSAILHSVDCLYEASLSSCSCILLLDSLDDSKSMNEADSGTIDRNPNGSLSGGSPIANSQSMNFDGSLDNGYMSDVSDVAPSHWLLLNITVGVIYMGPFCSKSEVLGANVVDKLQISVSVGGEFQSALMEIQGGLVVIDMLVPIRIAHYLTSYLDFVKTLLYIGHSHKKSKKMTECSVNEPSGMEHSEELVQMTTSPAYIVRWELLEACSIDLSNFSLVILSQDESGILREIIGRVTFLFKLWLEDRKQKFLFDLSHMEILSQNLHGGVEERERNHQLPHFSPVGSSYESILLNHKNSSGATLCKEKALVLSKSASFSKPPVSVESSSAIDLSSPVAEASENCILERLTSSISAEKFLLVSEDDQHGATPGWVGRGSISGLNLTISLSEIKTLMAVVESLSEVSGNGDANNVEEKTWSLADQMFETNLETALPEGAIVAIQDVSQHMYITIENVENKYRVAGAVHYSVAGRQALFRVKWQKQQRWKFSTSWFSLVSLYAKTASGDPLRLNYSTSSTFVDISSSNDSACALWKIASHKHEDFEDDIDLRPLSYVSRKTFYLVNKKNDSSAAFIHGAFEFVKKPGNPFKFKIFHNLPLTRDVLTSESHLLSSNDLAPMEDQNIYDQVQIIPCITLTAEKVSLTIVHELSDARDKSPLLQGSIDDTELTIQVLPLKTRVISTFTTMLNYFDAHKVCWREFVHPVEICIYWRSTTTSAAEEKSFNGIHSRLFVRMHELDLSLTELSLDILLYLIGELKLAGPFAVKSSAILANCCKVENQLELDLLCHFDNSQSARVGRSLSAFFPLRHLVDQPLDASYATVCLEIPGISSTSSIPVPLGKTQAFAWRTRIKSLQDTQTHPGPVIVFDISKNVEEGLLLTISPLLRIHNQTGFPVELRIQRADSKEVESASVLLKEGDTVDDCVAAFDAVSLAGGPKKALLSLGVGNFIFSFRPKIEGPIKRFCDASLIDWSDNLEGGKAVRLSGVIEKFSYQFRKALSSDSKKYSFSTAGCSVMSGNAHVGKMHFLVQSIARDIPIVQPNDHKKSKIFPVALQEQKEILLLPTVRVSNLLESAVDVLLSETETSSGTGLLNVNQATIPFGLTVDLYANPAVIFFTVTLTTFGSTCKPVNCGQLLKKLNKKKDGIQFLDIDLEFCHGHYFACLRLARSEKGVLEAFVFTRYTLRNDTEFPLFCCTPNLKPLTRGQIETHSTTTPPHLGSLLPPMSIRSWFMKSSKLSMTLFDEKSSKSTLDLDALSGQSEMCFTKLQASGFKQSVKLGISLGPLMKKIDVPARVVSLVPRYVISNESEGQIFVRQCFLEDDFGETFSINSKQKKALSIRVGSHNKQDVTVYDKILRKHKVSDDDFSVFVQFKPNESMLGWSGPVSVASLGCFFLKFKRSGESHVHQSAQATRENDTTWEFAAVHVVEEASTFVLNFCKPPDVALPYRIENHLHDAFVTYYQKDTFEPEILASKGSVHYVWDDFTKPRKLMVNINGVEILREISLDKLRPWKPFFRIRQQRELASKLPPDSRVSVHIGTNVVLMNGADVGNMGYEVHADGPTRVLRICHSQGSRIGDRKFRSSKMIQLRVSYFAIRILERLKRDFPEDADPSDLTTYTPIIVGRLVNISLDSIILDQRKYNQFRVQSMNVDEKWAGAPFAAMLRKHFTSGYDADDSILFVVFVLFPTGSDVREVKYSSIILQPIDLNLDEETLMKIVPFWRTSLSTNTESQQYYFDHFEVHPVKIIASFLPEDSYSSYSSGQETLRSLLHSVIKIPAIKNLVVELNGVLITHALVTTRELLLRCGRHYTWYAMRAVYIAKGSSLLPPAFASVFDDLASSSLDVFFDPSSSLFNAQGLTLGTFKLISKCIENKGISGTRRYFGDLNRTLRNAGSSILFAALTEVTDSVLKGAESSGLNGMVTGFHHGILKLAMEPSVLGTAFLEGGPDRKIKLDRNPGVDELYIEGYLQAMLDTIYKQEYLRVRVIDDQVILKNLPPNSSLIDEIMDRVKDFLVSKALLKGDYSTMSRPLRHLQGENEWRIGPTVLTLCEHLFVSFAIRMLRKQTNNAMGKLKLKEKLVGSSEETEPSSSTREPRRKLIWRWGISKFVLSAAVAYVDGRLCRCIPNPVARRIVSGFLLSFLDNDNSK</sequence>
<dbReference type="Proteomes" id="UP001443914">
    <property type="component" value="Unassembled WGS sequence"/>
</dbReference>
<dbReference type="GO" id="GO:0006623">
    <property type="term" value="P:protein targeting to vacuole"/>
    <property type="evidence" value="ECO:0007669"/>
    <property type="project" value="TreeGrafter"/>
</dbReference>
<dbReference type="GO" id="GO:0045053">
    <property type="term" value="P:protein retention in Golgi apparatus"/>
    <property type="evidence" value="ECO:0007669"/>
    <property type="project" value="TreeGrafter"/>
</dbReference>
<dbReference type="EMBL" id="JBDFQZ010000006">
    <property type="protein sequence ID" value="KAK9713069.1"/>
    <property type="molecule type" value="Genomic_DNA"/>
</dbReference>
<evidence type="ECO:0000313" key="3">
    <source>
        <dbReference type="Proteomes" id="UP001443914"/>
    </source>
</evidence>
<evidence type="ECO:0000259" key="1">
    <source>
        <dbReference type="Pfam" id="PF25036"/>
    </source>
</evidence>
<dbReference type="PANTHER" id="PTHR16166:SF130">
    <property type="entry name" value="PROTEIN SORTING-ASSOCIATED PROTEIN, PUTATIVE (DUF1162)-RELATED"/>
    <property type="match status" value="1"/>
</dbReference>
<accession>A0AAW1K601</accession>
<dbReference type="InterPro" id="IPR009543">
    <property type="entry name" value="VPS13_VAB"/>
</dbReference>
<feature type="domain" description="Vacuolar protein sorting-associated protein 13 VPS13 adaptor binding" evidence="1">
    <location>
        <begin position="2206"/>
        <end position="2519"/>
    </location>
</feature>
<gene>
    <name evidence="2" type="ORF">RND81_06G001000</name>
</gene>
<dbReference type="Pfam" id="PF25036">
    <property type="entry name" value="VPS13_VAB"/>
    <property type="match status" value="1"/>
</dbReference>
<dbReference type="PANTHER" id="PTHR16166">
    <property type="entry name" value="VACUOLAR PROTEIN SORTING-ASSOCIATED PROTEIN VPS13"/>
    <property type="match status" value="1"/>
</dbReference>
<keyword evidence="3" id="KW-1185">Reference proteome</keyword>
<dbReference type="InterPro" id="IPR026847">
    <property type="entry name" value="VPS13"/>
</dbReference>
<organism evidence="2 3">
    <name type="scientific">Saponaria officinalis</name>
    <name type="common">Common soapwort</name>
    <name type="synonym">Lychnis saponaria</name>
    <dbReference type="NCBI Taxonomy" id="3572"/>
    <lineage>
        <taxon>Eukaryota</taxon>
        <taxon>Viridiplantae</taxon>
        <taxon>Streptophyta</taxon>
        <taxon>Embryophyta</taxon>
        <taxon>Tracheophyta</taxon>
        <taxon>Spermatophyta</taxon>
        <taxon>Magnoliopsida</taxon>
        <taxon>eudicotyledons</taxon>
        <taxon>Gunneridae</taxon>
        <taxon>Pentapetalae</taxon>
        <taxon>Caryophyllales</taxon>
        <taxon>Caryophyllaceae</taxon>
        <taxon>Caryophylleae</taxon>
        <taxon>Saponaria</taxon>
    </lineage>
</organism>